<feature type="binding site" evidence="12">
    <location>
        <position position="147"/>
    </location>
    <ligand>
        <name>Zn(2+)</name>
        <dbReference type="ChEBI" id="CHEBI:29105"/>
        <note>catalytic</note>
    </ligand>
</feature>
<accession>A0ABV1RKN7</accession>
<evidence type="ECO:0000313" key="15">
    <source>
        <dbReference type="Proteomes" id="UP001467690"/>
    </source>
</evidence>
<dbReference type="Proteomes" id="UP001467690">
    <property type="component" value="Unassembled WGS sequence"/>
</dbReference>
<evidence type="ECO:0000256" key="4">
    <source>
        <dbReference type="ARBA" id="ARBA00022670"/>
    </source>
</evidence>
<dbReference type="CDD" id="cd07335">
    <property type="entry name" value="M48B_HtpX_like"/>
    <property type="match status" value="1"/>
</dbReference>
<evidence type="ECO:0000256" key="8">
    <source>
        <dbReference type="ARBA" id="ARBA00022833"/>
    </source>
</evidence>
<feature type="binding site" evidence="12">
    <location>
        <position position="143"/>
    </location>
    <ligand>
        <name>Zn(2+)</name>
        <dbReference type="ChEBI" id="CHEBI:29105"/>
        <note>catalytic</note>
    </ligand>
</feature>
<dbReference type="PANTHER" id="PTHR43221:SF1">
    <property type="entry name" value="PROTEASE HTPX"/>
    <property type="match status" value="1"/>
</dbReference>
<comment type="similarity">
    <text evidence="2 12">Belongs to the peptidase M48B family.</text>
</comment>
<dbReference type="PANTHER" id="PTHR43221">
    <property type="entry name" value="PROTEASE HTPX"/>
    <property type="match status" value="1"/>
</dbReference>
<keyword evidence="11 12" id="KW-0472">Membrane</keyword>
<dbReference type="NCBIfam" id="NF003965">
    <property type="entry name" value="PRK05457.1"/>
    <property type="match status" value="1"/>
</dbReference>
<feature type="transmembrane region" description="Helical" evidence="12">
    <location>
        <begin position="162"/>
        <end position="182"/>
    </location>
</feature>
<reference evidence="14 15" key="1">
    <citation type="submission" date="2024-06" db="EMBL/GenBank/DDBJ databases">
        <authorList>
            <person name="Chen R.Y."/>
        </authorList>
    </citation>
    <scope>NUCLEOTIDE SEQUENCE [LARGE SCALE GENOMIC DNA]</scope>
    <source>
        <strain evidence="14 15">D2</strain>
    </source>
</reference>
<evidence type="ECO:0000256" key="3">
    <source>
        <dbReference type="ARBA" id="ARBA00022475"/>
    </source>
</evidence>
<keyword evidence="9 12" id="KW-1133">Transmembrane helix</keyword>
<comment type="subcellular location">
    <subcellularLocation>
        <location evidence="1 12">Cell membrane</location>
        <topology evidence="1 12">Multi-pass membrane protein</topology>
    </subcellularLocation>
</comment>
<comment type="cofactor">
    <cofactor evidence="12">
        <name>Zn(2+)</name>
        <dbReference type="ChEBI" id="CHEBI:29105"/>
    </cofactor>
    <text evidence="12">Binds 1 zinc ion per subunit.</text>
</comment>
<name>A0ABV1RKN7_9ALTE</name>
<dbReference type="EC" id="3.4.24.-" evidence="12"/>
<dbReference type="EMBL" id="JBELOE010000265">
    <property type="protein sequence ID" value="MER2493508.1"/>
    <property type="molecule type" value="Genomic_DNA"/>
</dbReference>
<keyword evidence="15" id="KW-1185">Reference proteome</keyword>
<gene>
    <name evidence="12 14" type="primary">htpX</name>
    <name evidence="14" type="ORF">ABS311_16640</name>
</gene>
<keyword evidence="7 12" id="KW-0378">Hydrolase</keyword>
<feature type="domain" description="Peptidase M48" evidence="13">
    <location>
        <begin position="77"/>
        <end position="288"/>
    </location>
</feature>
<feature type="transmembrane region" description="Helical" evidence="12">
    <location>
        <begin position="194"/>
        <end position="218"/>
    </location>
</feature>
<evidence type="ECO:0000259" key="13">
    <source>
        <dbReference type="Pfam" id="PF01435"/>
    </source>
</evidence>
<dbReference type="Pfam" id="PF01435">
    <property type="entry name" value="Peptidase_M48"/>
    <property type="match status" value="1"/>
</dbReference>
<evidence type="ECO:0000256" key="12">
    <source>
        <dbReference type="HAMAP-Rule" id="MF_00188"/>
    </source>
</evidence>
<evidence type="ECO:0000256" key="10">
    <source>
        <dbReference type="ARBA" id="ARBA00023049"/>
    </source>
</evidence>
<keyword evidence="12" id="KW-0346">Stress response</keyword>
<evidence type="ECO:0000256" key="9">
    <source>
        <dbReference type="ARBA" id="ARBA00022989"/>
    </source>
</evidence>
<dbReference type="InterPro" id="IPR050083">
    <property type="entry name" value="HtpX_protease"/>
</dbReference>
<keyword evidence="4 12" id="KW-0645">Protease</keyword>
<feature type="transmembrane region" description="Helical" evidence="12">
    <location>
        <begin position="12"/>
        <end position="31"/>
    </location>
</feature>
<organism evidence="14 15">
    <name type="scientific">Catenovulum sediminis</name>
    <dbReference type="NCBI Taxonomy" id="1740262"/>
    <lineage>
        <taxon>Bacteria</taxon>
        <taxon>Pseudomonadati</taxon>
        <taxon>Pseudomonadota</taxon>
        <taxon>Gammaproteobacteria</taxon>
        <taxon>Alteromonadales</taxon>
        <taxon>Alteromonadaceae</taxon>
        <taxon>Catenovulum</taxon>
    </lineage>
</organism>
<keyword evidence="3 12" id="KW-1003">Cell membrane</keyword>
<evidence type="ECO:0000313" key="14">
    <source>
        <dbReference type="EMBL" id="MER2493508.1"/>
    </source>
</evidence>
<keyword evidence="8 12" id="KW-0862">Zinc</keyword>
<keyword evidence="5 12" id="KW-0812">Transmembrane</keyword>
<evidence type="ECO:0000256" key="1">
    <source>
        <dbReference type="ARBA" id="ARBA00004651"/>
    </source>
</evidence>
<dbReference type="InterPro" id="IPR001915">
    <property type="entry name" value="Peptidase_M48"/>
</dbReference>
<sequence>MKRIILFLVTNLAVMLTLSIALSIIFSIFGINSQGMGGLLVFAAVFGFGGAFISLLMSKWMAKRATGAVVIESPRNATEQWLVETVRRQAKQANIGMPEVAIFDSPEMNAFATGANKNQALVAVSTGLLNNMSKAEAEAVLGHEVSHVANGDMVTLTLIQGVVNTFVIFLARVVAGFIANATRGNNNEGGMGGIAYFVTVFILELLFGVLASMVVAWFSRKREYRADAGGAYLAGKTSMISALEKLKYSQESKLEGSMMAFGINNKSKMMALLASHPPLDDRIQALKNAG</sequence>
<dbReference type="GO" id="GO:0006508">
    <property type="term" value="P:proteolysis"/>
    <property type="evidence" value="ECO:0007669"/>
    <property type="project" value="UniProtKB-KW"/>
</dbReference>
<evidence type="ECO:0000256" key="2">
    <source>
        <dbReference type="ARBA" id="ARBA00009779"/>
    </source>
</evidence>
<evidence type="ECO:0000256" key="11">
    <source>
        <dbReference type="ARBA" id="ARBA00023136"/>
    </source>
</evidence>
<keyword evidence="10 12" id="KW-0482">Metalloprotease</keyword>
<feature type="transmembrane region" description="Helical" evidence="12">
    <location>
        <begin position="37"/>
        <end position="57"/>
    </location>
</feature>
<dbReference type="RefSeq" id="WP_143872643.1">
    <property type="nucleotide sequence ID" value="NZ_CP041660.1"/>
</dbReference>
<dbReference type="HAMAP" id="MF_00188">
    <property type="entry name" value="Pept_M48_protease_HtpX"/>
    <property type="match status" value="1"/>
</dbReference>
<feature type="binding site" evidence="12">
    <location>
        <position position="223"/>
    </location>
    <ligand>
        <name>Zn(2+)</name>
        <dbReference type="ChEBI" id="CHEBI:29105"/>
        <note>catalytic</note>
    </ligand>
</feature>
<dbReference type="Gene3D" id="3.30.2010.10">
    <property type="entry name" value="Metalloproteases ('zincins'), catalytic domain"/>
    <property type="match status" value="1"/>
</dbReference>
<dbReference type="InterPro" id="IPR022919">
    <property type="entry name" value="Pept_M48_protease_HtpX"/>
</dbReference>
<keyword evidence="6 12" id="KW-0479">Metal-binding</keyword>
<dbReference type="GO" id="GO:0008233">
    <property type="term" value="F:peptidase activity"/>
    <property type="evidence" value="ECO:0007669"/>
    <property type="project" value="UniProtKB-KW"/>
</dbReference>
<evidence type="ECO:0000256" key="5">
    <source>
        <dbReference type="ARBA" id="ARBA00022692"/>
    </source>
</evidence>
<comment type="caution">
    <text evidence="14">The sequence shown here is derived from an EMBL/GenBank/DDBJ whole genome shotgun (WGS) entry which is preliminary data.</text>
</comment>
<proteinExistence type="inferred from homology"/>
<protein>
    <recommendedName>
        <fullName evidence="12">Protease HtpX</fullName>
        <ecNumber evidence="12">3.4.24.-</ecNumber>
    </recommendedName>
    <alternativeName>
        <fullName evidence="12">Heat shock protein HtpX</fullName>
    </alternativeName>
</protein>
<evidence type="ECO:0000256" key="7">
    <source>
        <dbReference type="ARBA" id="ARBA00022801"/>
    </source>
</evidence>
<evidence type="ECO:0000256" key="6">
    <source>
        <dbReference type="ARBA" id="ARBA00022723"/>
    </source>
</evidence>
<feature type="active site" evidence="12">
    <location>
        <position position="144"/>
    </location>
</feature>